<proteinExistence type="predicted"/>
<feature type="region of interest" description="Disordered" evidence="1">
    <location>
        <begin position="152"/>
        <end position="522"/>
    </location>
</feature>
<reference evidence="2 3" key="1">
    <citation type="submission" date="2019-02" db="EMBL/GenBank/DDBJ databases">
        <title>Genome sequencing of the rare red list fungi Antrodiella citrinella (Flaviporus citrinellus).</title>
        <authorList>
            <person name="Buettner E."/>
            <person name="Kellner H."/>
        </authorList>
    </citation>
    <scope>NUCLEOTIDE SEQUENCE [LARGE SCALE GENOMIC DNA]</scope>
    <source>
        <strain evidence="2 3">DSM 108506</strain>
    </source>
</reference>
<evidence type="ECO:0000313" key="3">
    <source>
        <dbReference type="Proteomes" id="UP000308730"/>
    </source>
</evidence>
<feature type="compositionally biased region" description="Polar residues" evidence="1">
    <location>
        <begin position="263"/>
        <end position="274"/>
    </location>
</feature>
<dbReference type="EMBL" id="SGPM01000736">
    <property type="protein sequence ID" value="THH16387.1"/>
    <property type="molecule type" value="Genomic_DNA"/>
</dbReference>
<dbReference type="OrthoDB" id="2450055at2759"/>
<dbReference type="Proteomes" id="UP000308730">
    <property type="component" value="Unassembled WGS sequence"/>
</dbReference>
<feature type="compositionally biased region" description="Pro residues" evidence="1">
    <location>
        <begin position="248"/>
        <end position="258"/>
    </location>
</feature>
<feature type="compositionally biased region" description="Basic and acidic residues" evidence="1">
    <location>
        <begin position="378"/>
        <end position="400"/>
    </location>
</feature>
<name>A0A4S4LW79_9APHY</name>
<keyword evidence="3" id="KW-1185">Reference proteome</keyword>
<feature type="region of interest" description="Disordered" evidence="1">
    <location>
        <begin position="550"/>
        <end position="582"/>
    </location>
</feature>
<feature type="region of interest" description="Disordered" evidence="1">
    <location>
        <begin position="639"/>
        <end position="665"/>
    </location>
</feature>
<evidence type="ECO:0000313" key="2">
    <source>
        <dbReference type="EMBL" id="THH16387.1"/>
    </source>
</evidence>
<feature type="compositionally biased region" description="Basic and acidic residues" evidence="1">
    <location>
        <begin position="513"/>
        <end position="522"/>
    </location>
</feature>
<protein>
    <submittedName>
        <fullName evidence="2">Uncharacterized protein</fullName>
    </submittedName>
</protein>
<comment type="caution">
    <text evidence="2">The sequence shown here is derived from an EMBL/GenBank/DDBJ whole genome shotgun (WGS) entry which is preliminary data.</text>
</comment>
<sequence>MSSPTLVIAERADIHKSCKSIELLVNIFNDYCQVADTLVALQKKLAKALRDSASGKATASIPASAFLTTATLFDSLSDVDSKFVKLAEKECDSISNELRKWFKKLSKEEKIHDDKIASANTKIKQAGLLYEKKSKKTPRDAQDEHTRYITLLSVLGPEDLPELDPAEKEEDIQEPSLDKPAPEYSSRGPSEQDRMTLAQDVPPTKTNTVTSPPPLYSSPNPQPSDGDTLQSRDRGGPDTTLASLASFPAPPTHFPLPPVATAAATSQAPSNADSHTYLEVVPSQSRTTDAAGEEHGSARSAPASPVVDNVIRRPPVSPDASPRPQYSPAPNILQEKQGLRPEDTQTTETRPSITPRFLQDNAPLMESPNPSVHQFETPARELADEPRVIHQDDGPRRASEQSRTSESPRTMERTDTGKSNGSVVAALRDKYARSPTSSSNPKEIVRIPLSVSSLATRYDATGDVPPSPRSPERQRLSTDQAARVPALSGPERSPQMVKQIPSSSGDPSKVKQRTLDMEERERQLRAREEAMDRKTKEMEFEVYQIRRDLDRRPVDLPSNDHAPRTPVASRQQAYPPASSPRLVQQMHSYSATNLGTYAMPTTLTHYSRTNPSPLNSPGIGVPDHAPSCGCEACSASKYRTRDTYPSSRDLRPPEPPITLRPEKPKGWIRRLSMPVMGNAFSSDSKKGMTNLAIASSASSGPYRSSLALADEDGRFRYDLTGVKNRSTATLGR</sequence>
<feature type="compositionally biased region" description="Acidic residues" evidence="1">
    <location>
        <begin position="159"/>
        <end position="173"/>
    </location>
</feature>
<accession>A0A4S4LW79</accession>
<feature type="compositionally biased region" description="Pro residues" evidence="1">
    <location>
        <begin position="211"/>
        <end position="222"/>
    </location>
</feature>
<organism evidence="2 3">
    <name type="scientific">Antrodiella citrinella</name>
    <dbReference type="NCBI Taxonomy" id="2447956"/>
    <lineage>
        <taxon>Eukaryota</taxon>
        <taxon>Fungi</taxon>
        <taxon>Dikarya</taxon>
        <taxon>Basidiomycota</taxon>
        <taxon>Agaricomycotina</taxon>
        <taxon>Agaricomycetes</taxon>
        <taxon>Polyporales</taxon>
        <taxon>Steccherinaceae</taxon>
        <taxon>Antrodiella</taxon>
    </lineage>
</organism>
<gene>
    <name evidence="2" type="ORF">EUX98_g9305</name>
</gene>
<dbReference type="AlphaFoldDB" id="A0A4S4LW79"/>
<evidence type="ECO:0000256" key="1">
    <source>
        <dbReference type="SAM" id="MobiDB-lite"/>
    </source>
</evidence>